<protein>
    <submittedName>
        <fullName evidence="8">Ribosome associated membrane protein RAMP4</fullName>
    </submittedName>
</protein>
<evidence type="ECO:0000256" key="3">
    <source>
        <dbReference type="ARBA" id="ARBA00022692"/>
    </source>
</evidence>
<accession>A0ABQ7JE59</accession>
<dbReference type="PANTHER" id="PTHR15601:SF0">
    <property type="entry name" value="GEO09675P1"/>
    <property type="match status" value="1"/>
</dbReference>
<dbReference type="Proteomes" id="UP000823046">
    <property type="component" value="Unassembled WGS sequence"/>
</dbReference>
<evidence type="ECO:0000313" key="9">
    <source>
        <dbReference type="Proteomes" id="UP000823046"/>
    </source>
</evidence>
<name>A0ABQ7JE59_9APIC</name>
<evidence type="ECO:0000256" key="5">
    <source>
        <dbReference type="ARBA" id="ARBA00022989"/>
    </source>
</evidence>
<organism evidence="8 9">
    <name type="scientific">Cardiosporidium cionae</name>
    <dbReference type="NCBI Taxonomy" id="476202"/>
    <lineage>
        <taxon>Eukaryota</taxon>
        <taxon>Sar</taxon>
        <taxon>Alveolata</taxon>
        <taxon>Apicomplexa</taxon>
        <taxon>Aconoidasida</taxon>
        <taxon>Nephromycida</taxon>
        <taxon>Cardiosporidium</taxon>
    </lineage>
</organism>
<keyword evidence="3 7" id="KW-0812">Transmembrane</keyword>
<dbReference type="InterPro" id="IPR010580">
    <property type="entry name" value="ER_stress-assoc"/>
</dbReference>
<feature type="transmembrane region" description="Helical" evidence="7">
    <location>
        <begin position="58"/>
        <end position="77"/>
    </location>
</feature>
<evidence type="ECO:0000256" key="1">
    <source>
        <dbReference type="ARBA" id="ARBA00004389"/>
    </source>
</evidence>
<evidence type="ECO:0000256" key="4">
    <source>
        <dbReference type="ARBA" id="ARBA00022824"/>
    </source>
</evidence>
<evidence type="ECO:0000313" key="8">
    <source>
        <dbReference type="EMBL" id="KAF8822195.1"/>
    </source>
</evidence>
<gene>
    <name evidence="8" type="ORF">IE077_004183</name>
</gene>
<comment type="caution">
    <text evidence="8">The sequence shown here is derived from an EMBL/GenBank/DDBJ whole genome shotgun (WGS) entry which is preliminary data.</text>
</comment>
<keyword evidence="6 7" id="KW-0472">Membrane</keyword>
<dbReference type="PANTHER" id="PTHR15601">
    <property type="entry name" value="STRESS ASSOCIATED ENDOPLASMIC RETICULUM PROTEIN SERP1/RAMP4"/>
    <property type="match status" value="1"/>
</dbReference>
<sequence length="85" mass="9414">MVLALIFCMEISWDWGGCHFMGLSRKVAMRVNAFDKNINKRGVISTAGKERKYPVKPILIAGFLFIVVGSVIVQIILSSQRGSLS</sequence>
<comment type="subcellular location">
    <subcellularLocation>
        <location evidence="1">Endoplasmic reticulum membrane</location>
        <topology evidence="1">Single-pass membrane protein</topology>
    </subcellularLocation>
</comment>
<proteinExistence type="inferred from homology"/>
<evidence type="ECO:0000256" key="2">
    <source>
        <dbReference type="ARBA" id="ARBA00005500"/>
    </source>
</evidence>
<dbReference type="Pfam" id="PF06624">
    <property type="entry name" value="RAMP4"/>
    <property type="match status" value="1"/>
</dbReference>
<keyword evidence="5 7" id="KW-1133">Transmembrane helix</keyword>
<evidence type="ECO:0000256" key="7">
    <source>
        <dbReference type="SAM" id="Phobius"/>
    </source>
</evidence>
<keyword evidence="9" id="KW-1185">Reference proteome</keyword>
<evidence type="ECO:0000256" key="6">
    <source>
        <dbReference type="ARBA" id="ARBA00023136"/>
    </source>
</evidence>
<keyword evidence="4" id="KW-0256">Endoplasmic reticulum</keyword>
<dbReference type="EMBL" id="JADAQX010000074">
    <property type="protein sequence ID" value="KAF8822195.1"/>
    <property type="molecule type" value="Genomic_DNA"/>
</dbReference>
<comment type="similarity">
    <text evidence="2">Belongs to the RAMP4 family.</text>
</comment>
<reference evidence="8 9" key="1">
    <citation type="journal article" date="2020" name="bioRxiv">
        <title>Metabolic contributions of an alphaproteobacterial endosymbiont in the apicomplexan Cardiosporidium cionae.</title>
        <authorList>
            <person name="Hunter E.S."/>
            <person name="Paight C.J."/>
            <person name="Lane C.E."/>
        </authorList>
    </citation>
    <scope>NUCLEOTIDE SEQUENCE [LARGE SCALE GENOMIC DNA]</scope>
    <source>
        <strain evidence="8">ESH_2018</strain>
    </source>
</reference>